<evidence type="ECO:0000256" key="8">
    <source>
        <dbReference type="ARBA" id="ARBA00023180"/>
    </source>
</evidence>
<dbReference type="PROSITE" id="PS00698">
    <property type="entry name" value="GH9_3"/>
    <property type="match status" value="1"/>
</dbReference>
<keyword evidence="9 12" id="KW-0119">Carbohydrate metabolism</keyword>
<dbReference type="eggNOG" id="ENOG502QRF6">
    <property type="taxonomic scope" value="Eukaryota"/>
</dbReference>
<evidence type="ECO:0000256" key="3">
    <source>
        <dbReference type="ARBA" id="ARBA00007072"/>
    </source>
</evidence>
<dbReference type="PROSITE" id="PS00592">
    <property type="entry name" value="GH9_2"/>
    <property type="match status" value="1"/>
</dbReference>
<dbReference type="SUPFAM" id="SSF48208">
    <property type="entry name" value="Six-hairpin glycosidases"/>
    <property type="match status" value="1"/>
</dbReference>
<dbReference type="AlphaFoldDB" id="C5YAG9"/>
<feature type="chain" id="PRO_5005125333" description="Endoglucanase" evidence="14">
    <location>
        <begin position="34"/>
        <end position="630"/>
    </location>
</feature>
<evidence type="ECO:0000256" key="4">
    <source>
        <dbReference type="ARBA" id="ARBA00022525"/>
    </source>
</evidence>
<keyword evidence="11 12" id="KW-0624">Polysaccharide degradation</keyword>
<name>C5YAG9_SORBI</name>
<keyword evidence="10 12" id="KW-0326">Glycosidase</keyword>
<evidence type="ECO:0000256" key="6">
    <source>
        <dbReference type="ARBA" id="ARBA00022801"/>
    </source>
</evidence>
<evidence type="ECO:0000256" key="2">
    <source>
        <dbReference type="ARBA" id="ARBA00004613"/>
    </source>
</evidence>
<dbReference type="SMART" id="SM01063">
    <property type="entry name" value="CBM49"/>
    <property type="match status" value="1"/>
</dbReference>
<dbReference type="Proteomes" id="UP000000768">
    <property type="component" value="Chromosome 6"/>
</dbReference>
<dbReference type="EC" id="3.2.1.4" evidence="14"/>
<keyword evidence="6 12" id="KW-0378">Hydrolase</keyword>
<dbReference type="InterPro" id="IPR012341">
    <property type="entry name" value="6hp_glycosidase-like_sf"/>
</dbReference>
<dbReference type="KEGG" id="sbi:8085858"/>
<evidence type="ECO:0000259" key="16">
    <source>
        <dbReference type="SMART" id="SM01063"/>
    </source>
</evidence>
<dbReference type="InParanoid" id="C5YAG9"/>
<feature type="active site" evidence="12">
    <location>
        <position position="426"/>
    </location>
</feature>
<dbReference type="FunFam" id="1.50.10.10:FF:000020">
    <property type="entry name" value="Endoglucanase"/>
    <property type="match status" value="1"/>
</dbReference>
<evidence type="ECO:0000313" key="18">
    <source>
        <dbReference type="Proteomes" id="UP000000768"/>
    </source>
</evidence>
<dbReference type="GO" id="GO:0030245">
    <property type="term" value="P:cellulose catabolic process"/>
    <property type="evidence" value="ECO:0007669"/>
    <property type="project" value="UniProtKB-KW"/>
</dbReference>
<keyword evidence="5 14" id="KW-0732">Signal</keyword>
<dbReference type="EMBL" id="CM000765">
    <property type="protein sequence ID" value="EES13091.1"/>
    <property type="molecule type" value="Genomic_DNA"/>
</dbReference>
<dbReference type="InterPro" id="IPR008928">
    <property type="entry name" value="6-hairpin_glycosidase_sf"/>
</dbReference>
<evidence type="ECO:0000256" key="7">
    <source>
        <dbReference type="ARBA" id="ARBA00023001"/>
    </source>
</evidence>
<dbReference type="InterPro" id="IPR018221">
    <property type="entry name" value="Glyco_hydro_9_His_AS"/>
</dbReference>
<evidence type="ECO:0000313" key="17">
    <source>
        <dbReference type="EMBL" id="EES13091.1"/>
    </source>
</evidence>
<feature type="compositionally biased region" description="Low complexity" evidence="15">
    <location>
        <begin position="516"/>
        <end position="529"/>
    </location>
</feature>
<keyword evidence="7 14" id="KW-0136">Cellulose degradation</keyword>
<evidence type="ECO:0000256" key="10">
    <source>
        <dbReference type="ARBA" id="ARBA00023295"/>
    </source>
</evidence>
<evidence type="ECO:0000256" key="12">
    <source>
        <dbReference type="PROSITE-ProRule" id="PRU10059"/>
    </source>
</evidence>
<dbReference type="Gramene" id="EES13091">
    <property type="protein sequence ID" value="EES13091"/>
    <property type="gene ID" value="SORBI_3006G265100"/>
</dbReference>
<dbReference type="HOGENOM" id="CLU_008926_1_4_1"/>
<dbReference type="GO" id="GO:0030246">
    <property type="term" value="F:carbohydrate binding"/>
    <property type="evidence" value="ECO:0007669"/>
    <property type="project" value="InterPro"/>
</dbReference>
<dbReference type="Pfam" id="PF00759">
    <property type="entry name" value="Glyco_hydro_9"/>
    <property type="match status" value="1"/>
</dbReference>
<comment type="similarity">
    <text evidence="3 12 14">Belongs to the glycosyl hydrolase 9 (cellulase E) family.</text>
</comment>
<feature type="active site" evidence="13">
    <location>
        <position position="478"/>
    </location>
</feature>
<dbReference type="InterPro" id="IPR019028">
    <property type="entry name" value="CBM_49"/>
</dbReference>
<comment type="catalytic activity">
    <reaction evidence="1 14">
        <text>Endohydrolysis of (1-&gt;4)-beta-D-glucosidic linkages in cellulose, lichenin and cereal beta-D-glucans.</text>
        <dbReference type="EC" id="3.2.1.4"/>
    </reaction>
</comment>
<dbReference type="STRING" id="4558.C5YAG9"/>
<accession>C5YAG9</accession>
<sequence length="630" mass="68255">MARLMTTATKTPATLAVAASFLLLAAAAASASSAPFDYAGAFDKCLQFFEAQRSGKLPADRRVHWRGDSALTDGFSQGVDLVGGYYDSGDHVKFGFPMAYAVTMLAWGVLEFEKEMVAANNHQRALDAIRWGTNYFVKAHTEPNVLWVQVGDGDSDHLCWERAEDMSTPRTAFKIDTNHPGSEVAAETAAALAAASKAFRPYDSMYADLLLVHAKQLFTFADTFRGRYDDSLLSAKKFYPSGSGYEDELLWAAAWLHEATGDEKYLQYVSRNAEDFGGIGMSMLEFSWDNKYAGLQVLLSKAVLAHGGGGGEYADTLRQYQAKAEFFLCACLQKNGGHNMKLTPGGLLHVDEWNNMQYVSSASFLLTVYADYLSASRGALRCPDGEVKPGEMVRFARSQADYVLGKNPRGMSYMVGYGSYFPTHVHHRGASIPSVHAMGSVVGCMDGFDRFFNSKGADPNVLQGAVVGGPDANDGFVDDRCNYQQAEPTLAGNAPICGVFARLASEPADASDNNRPVPSYSPPHDSSPSKGSPLEFVHTVSNSWTTNGVEYYRHVVTAKNTCGHPITYLKLHVKGLSGPIYGVSAATAKEKDTYELPAWLTSLAAGEQLTIVYIQGGPAAKFSVVSYKTA</sequence>
<dbReference type="FunCoup" id="C5YAG9">
    <property type="interactions" value="129"/>
</dbReference>
<dbReference type="OMA" id="AFRPYDS"/>
<keyword evidence="4" id="KW-0964">Secreted</keyword>
<dbReference type="GO" id="GO:0005576">
    <property type="term" value="C:extracellular region"/>
    <property type="evidence" value="ECO:0007669"/>
    <property type="project" value="UniProtKB-SubCell"/>
</dbReference>
<dbReference type="Pfam" id="PF09478">
    <property type="entry name" value="CBM49"/>
    <property type="match status" value="1"/>
</dbReference>
<protein>
    <recommendedName>
        <fullName evidence="14">Endoglucanase</fullName>
        <ecNumber evidence="14">3.2.1.4</ecNumber>
    </recommendedName>
</protein>
<feature type="domain" description="Carbohydrate binding" evidence="16">
    <location>
        <begin position="534"/>
        <end position="616"/>
    </location>
</feature>
<dbReference type="InterPro" id="IPR001701">
    <property type="entry name" value="Glyco_hydro_9"/>
</dbReference>
<keyword evidence="8" id="KW-0325">Glycoprotein</keyword>
<reference evidence="17 18" key="1">
    <citation type="journal article" date="2009" name="Nature">
        <title>The Sorghum bicolor genome and the diversification of grasses.</title>
        <authorList>
            <person name="Paterson A.H."/>
            <person name="Bowers J.E."/>
            <person name="Bruggmann R."/>
            <person name="Dubchak I."/>
            <person name="Grimwood J."/>
            <person name="Gundlach H."/>
            <person name="Haberer G."/>
            <person name="Hellsten U."/>
            <person name="Mitros T."/>
            <person name="Poliakov A."/>
            <person name="Schmutz J."/>
            <person name="Spannagl M."/>
            <person name="Tang H."/>
            <person name="Wang X."/>
            <person name="Wicker T."/>
            <person name="Bharti A.K."/>
            <person name="Chapman J."/>
            <person name="Feltus F.A."/>
            <person name="Gowik U."/>
            <person name="Grigoriev I.V."/>
            <person name="Lyons E."/>
            <person name="Maher C.A."/>
            <person name="Martis M."/>
            <person name="Narechania A."/>
            <person name="Otillar R.P."/>
            <person name="Penning B.W."/>
            <person name="Salamov A.A."/>
            <person name="Wang Y."/>
            <person name="Zhang L."/>
            <person name="Carpita N.C."/>
            <person name="Freeling M."/>
            <person name="Gingle A.R."/>
            <person name="Hash C.T."/>
            <person name="Keller B."/>
            <person name="Klein P."/>
            <person name="Kresovich S."/>
            <person name="McCann M.C."/>
            <person name="Ming R."/>
            <person name="Peterson D.G."/>
            <person name="Mehboob-ur-Rahman"/>
            <person name="Ware D."/>
            <person name="Westhoff P."/>
            <person name="Mayer K.F."/>
            <person name="Messing J."/>
            <person name="Rokhsar D.S."/>
        </authorList>
    </citation>
    <scope>NUCLEOTIDE SEQUENCE [LARGE SCALE GENOMIC DNA]</scope>
    <source>
        <strain evidence="18">cv. BTx623</strain>
    </source>
</reference>
<evidence type="ECO:0000256" key="11">
    <source>
        <dbReference type="ARBA" id="ARBA00023326"/>
    </source>
</evidence>
<feature type="signal peptide" evidence="14">
    <location>
        <begin position="1"/>
        <end position="33"/>
    </location>
</feature>
<comment type="subcellular location">
    <subcellularLocation>
        <location evidence="2">Secreted</location>
    </subcellularLocation>
</comment>
<evidence type="ECO:0000256" key="15">
    <source>
        <dbReference type="SAM" id="MobiDB-lite"/>
    </source>
</evidence>
<dbReference type="GO" id="GO:0008810">
    <property type="term" value="F:cellulase activity"/>
    <property type="evidence" value="ECO:0007669"/>
    <property type="project" value="UniProtKB-EC"/>
</dbReference>
<reference evidence="18" key="2">
    <citation type="journal article" date="2018" name="Plant J.">
        <title>The Sorghum bicolor reference genome: improved assembly, gene annotations, a transcriptome atlas, and signatures of genome organization.</title>
        <authorList>
            <person name="McCormick R.F."/>
            <person name="Truong S.K."/>
            <person name="Sreedasyam A."/>
            <person name="Jenkins J."/>
            <person name="Shu S."/>
            <person name="Sims D."/>
            <person name="Kennedy M."/>
            <person name="Amirebrahimi M."/>
            <person name="Weers B.D."/>
            <person name="McKinley B."/>
            <person name="Mattison A."/>
            <person name="Morishige D.T."/>
            <person name="Grimwood J."/>
            <person name="Schmutz J."/>
            <person name="Mullet J.E."/>
        </authorList>
    </citation>
    <scope>NUCLEOTIDE SEQUENCE [LARGE SCALE GENOMIC DNA]</scope>
    <source>
        <strain evidence="18">cv. BTx623</strain>
    </source>
</reference>
<evidence type="ECO:0000256" key="14">
    <source>
        <dbReference type="RuleBase" id="RU361166"/>
    </source>
</evidence>
<dbReference type="InterPro" id="IPR033126">
    <property type="entry name" value="Glyco_hydro_9_Asp/Glu_AS"/>
</dbReference>
<dbReference type="OrthoDB" id="10257085at2759"/>
<proteinExistence type="inferred from homology"/>
<evidence type="ECO:0000256" key="13">
    <source>
        <dbReference type="PROSITE-ProRule" id="PRU10060"/>
    </source>
</evidence>
<organism evidence="17 18">
    <name type="scientific">Sorghum bicolor</name>
    <name type="common">Sorghum</name>
    <name type="synonym">Sorghum vulgare</name>
    <dbReference type="NCBI Taxonomy" id="4558"/>
    <lineage>
        <taxon>Eukaryota</taxon>
        <taxon>Viridiplantae</taxon>
        <taxon>Streptophyta</taxon>
        <taxon>Embryophyta</taxon>
        <taxon>Tracheophyta</taxon>
        <taxon>Spermatophyta</taxon>
        <taxon>Magnoliopsida</taxon>
        <taxon>Liliopsida</taxon>
        <taxon>Poales</taxon>
        <taxon>Poaceae</taxon>
        <taxon>PACMAD clade</taxon>
        <taxon>Panicoideae</taxon>
        <taxon>Andropogonodae</taxon>
        <taxon>Andropogoneae</taxon>
        <taxon>Sorghinae</taxon>
        <taxon>Sorghum</taxon>
    </lineage>
</organism>
<feature type="active site" evidence="13">
    <location>
        <position position="487"/>
    </location>
</feature>
<gene>
    <name evidence="17" type="ORF">SORBI_3006G265100</name>
</gene>
<evidence type="ECO:0000256" key="5">
    <source>
        <dbReference type="ARBA" id="ARBA00022729"/>
    </source>
</evidence>
<evidence type="ECO:0000256" key="1">
    <source>
        <dbReference type="ARBA" id="ARBA00000966"/>
    </source>
</evidence>
<keyword evidence="18" id="KW-1185">Reference proteome</keyword>
<dbReference type="PANTHER" id="PTHR22298">
    <property type="entry name" value="ENDO-1,4-BETA-GLUCANASE"/>
    <property type="match status" value="1"/>
</dbReference>
<evidence type="ECO:0000256" key="9">
    <source>
        <dbReference type="ARBA" id="ARBA00023277"/>
    </source>
</evidence>
<feature type="region of interest" description="Disordered" evidence="15">
    <location>
        <begin position="508"/>
        <end position="534"/>
    </location>
</feature>
<dbReference type="Gene3D" id="1.50.10.10">
    <property type="match status" value="1"/>
</dbReference>